<dbReference type="Pfam" id="PF00082">
    <property type="entry name" value="Peptidase_S8"/>
    <property type="match status" value="1"/>
</dbReference>
<dbReference type="Gene3D" id="3.40.50.200">
    <property type="entry name" value="Peptidase S8/S53 domain"/>
    <property type="match status" value="1"/>
</dbReference>
<dbReference type="InterPro" id="IPR045051">
    <property type="entry name" value="SBT"/>
</dbReference>
<evidence type="ECO:0000256" key="7">
    <source>
        <dbReference type="PROSITE-ProRule" id="PRU01240"/>
    </source>
</evidence>
<keyword evidence="2 7" id="KW-0645">Protease</keyword>
<dbReference type="InterPro" id="IPR015500">
    <property type="entry name" value="Peptidase_S8_subtilisin-rel"/>
</dbReference>
<dbReference type="AlphaFoldDB" id="A0A068VHT7"/>
<dbReference type="PROSITE" id="PS51892">
    <property type="entry name" value="SUBTILASE"/>
    <property type="match status" value="1"/>
</dbReference>
<dbReference type="InParanoid" id="A0A068VHT7"/>
<dbReference type="InterPro" id="IPR036852">
    <property type="entry name" value="Peptidase_S8/S53_dom_sf"/>
</dbReference>
<protein>
    <submittedName>
        <fullName evidence="11">DH200=94 genomic scaffold, scaffold_1166</fullName>
    </submittedName>
</protein>
<evidence type="ECO:0000256" key="6">
    <source>
        <dbReference type="PIRSR" id="PIRSR615500-1"/>
    </source>
</evidence>
<dbReference type="InterPro" id="IPR003137">
    <property type="entry name" value="PA_domain"/>
</dbReference>
<gene>
    <name evidence="11" type="ORF">GSCOC_T00005883001</name>
</gene>
<dbReference type="GO" id="GO:0004252">
    <property type="term" value="F:serine-type endopeptidase activity"/>
    <property type="evidence" value="ECO:0007669"/>
    <property type="project" value="UniProtKB-UniRule"/>
</dbReference>
<evidence type="ECO:0000256" key="3">
    <source>
        <dbReference type="ARBA" id="ARBA00022729"/>
    </source>
</evidence>
<keyword evidence="4 7" id="KW-0378">Hydrolase</keyword>
<dbReference type="Gramene" id="CDP20400">
    <property type="protein sequence ID" value="CDP20400"/>
    <property type="gene ID" value="GSCOC_T00005883001"/>
</dbReference>
<dbReference type="GO" id="GO:0006508">
    <property type="term" value="P:proteolysis"/>
    <property type="evidence" value="ECO:0007669"/>
    <property type="project" value="UniProtKB-KW"/>
</dbReference>
<proteinExistence type="inferred from homology"/>
<evidence type="ECO:0000313" key="12">
    <source>
        <dbReference type="Proteomes" id="UP000295252"/>
    </source>
</evidence>
<feature type="domain" description="Subtilisin-like protease fibronectin type-III" evidence="10">
    <location>
        <begin position="542"/>
        <end position="638"/>
    </location>
</feature>
<feature type="active site" description="Charge relay system" evidence="6 7">
    <location>
        <position position="108"/>
    </location>
</feature>
<evidence type="ECO:0000259" key="10">
    <source>
        <dbReference type="Pfam" id="PF17766"/>
    </source>
</evidence>
<dbReference type="SUPFAM" id="SSF52743">
    <property type="entry name" value="Subtilisin-like"/>
    <property type="match status" value="1"/>
</dbReference>
<evidence type="ECO:0000313" key="11">
    <source>
        <dbReference type="EMBL" id="CDP20400.1"/>
    </source>
</evidence>
<keyword evidence="12" id="KW-1185">Reference proteome</keyword>
<dbReference type="CDD" id="cd02120">
    <property type="entry name" value="PA_subtilisin_like"/>
    <property type="match status" value="1"/>
</dbReference>
<dbReference type="Pfam" id="PF17766">
    <property type="entry name" value="fn3_6"/>
    <property type="match status" value="1"/>
</dbReference>
<feature type="active site" description="Charge relay system" evidence="6 7">
    <location>
        <position position="428"/>
    </location>
</feature>
<dbReference type="PANTHER" id="PTHR10795">
    <property type="entry name" value="PROPROTEIN CONVERTASE SUBTILISIN/KEXIN"/>
    <property type="match status" value="1"/>
</dbReference>
<dbReference type="PhylomeDB" id="A0A068VHT7"/>
<dbReference type="InterPro" id="IPR041469">
    <property type="entry name" value="Subtilisin-like_FN3"/>
</dbReference>
<sequence>MERMTGFLYAKPQKVLALQTTRSPKFLGLQPHKGLWPRANFGQGIIIGVIDNEIKPDHLSFSDEVMPTPLTKWKGKCRLNGTTCNKKLIGATRIFLGMTGLPVDVGAHGTHTASTAAGAFVSGANVFGQSNGTTTGMAPRAHLAIYQACEDDGCEESTILAAMEAAIADGVNVLSLSIGGQEEPYFADGIAIGVFRAIQNGIIVSCAAGNGGPFHGTLSNTAPWILTVGTSTIDRSFRATAVLGNNAWFDGVSVHQPKVFPRTLLPLVRPTAGKCAPGTLNKTLVVGNVVLCEADGPFETFNLGQAVRDTGGAAMIVVNGETDLCAPSPQVDVIPTTTVSLADGEAIKEYINSTFAPTAMIAFEGTVVGLKEAPAIAFFSSRGPSLTSPGILKPDIVGPGVSILPAWPSSVDNTTNSTASFNLQCGTSMSTPHLSGITALIRSLHPDWSPAAVKSAIMTSADFLNHDGSLILDERKLPTDLFAIGAGHVNPARAADPGLVYDIHPDDYLQYLCGLNYTDDQIVFITQRRITCTNINSIPEAELNYPSFSIQLGSDTQTYRRTVTNVDKTYSVYNSLITSIPGIDIHVYPTVLRFTRMNQKITYQISFKRTDRLKNATYMQGSITWSSKQHSVRSPILIKLI</sequence>
<reference evidence="12" key="1">
    <citation type="journal article" date="2014" name="Science">
        <title>The coffee genome provides insight into the convergent evolution of caffeine biosynthesis.</title>
        <authorList>
            <person name="Denoeud F."/>
            <person name="Carretero-Paulet L."/>
            <person name="Dereeper A."/>
            <person name="Droc G."/>
            <person name="Guyot R."/>
            <person name="Pietrella M."/>
            <person name="Zheng C."/>
            <person name="Alberti A."/>
            <person name="Anthony F."/>
            <person name="Aprea G."/>
            <person name="Aury J.M."/>
            <person name="Bento P."/>
            <person name="Bernard M."/>
            <person name="Bocs S."/>
            <person name="Campa C."/>
            <person name="Cenci A."/>
            <person name="Combes M.C."/>
            <person name="Crouzillat D."/>
            <person name="Da Silva C."/>
            <person name="Daddiego L."/>
            <person name="De Bellis F."/>
            <person name="Dussert S."/>
            <person name="Garsmeur O."/>
            <person name="Gayraud T."/>
            <person name="Guignon V."/>
            <person name="Jahn K."/>
            <person name="Jamilloux V."/>
            <person name="Joet T."/>
            <person name="Labadie K."/>
            <person name="Lan T."/>
            <person name="Leclercq J."/>
            <person name="Lepelley M."/>
            <person name="Leroy T."/>
            <person name="Li L.T."/>
            <person name="Librado P."/>
            <person name="Lopez L."/>
            <person name="Munoz A."/>
            <person name="Noel B."/>
            <person name="Pallavicini A."/>
            <person name="Perrotta G."/>
            <person name="Poncet V."/>
            <person name="Pot D."/>
            <person name="Priyono X."/>
            <person name="Rigoreau M."/>
            <person name="Rouard M."/>
            <person name="Rozas J."/>
            <person name="Tranchant-Dubreuil C."/>
            <person name="VanBuren R."/>
            <person name="Zhang Q."/>
            <person name="Andrade A.C."/>
            <person name="Argout X."/>
            <person name="Bertrand B."/>
            <person name="de Kochko A."/>
            <person name="Graziosi G."/>
            <person name="Henry R.J."/>
            <person name="Jayarama X."/>
            <person name="Ming R."/>
            <person name="Nagai C."/>
            <person name="Rounsley S."/>
            <person name="Sankoff D."/>
            <person name="Giuliano G."/>
            <person name="Albert V.A."/>
            <person name="Wincker P."/>
            <person name="Lashermes P."/>
        </authorList>
    </citation>
    <scope>NUCLEOTIDE SEQUENCE [LARGE SCALE GENOMIC DNA]</scope>
    <source>
        <strain evidence="12">cv. DH200-94</strain>
    </source>
</reference>
<organism evidence="11 12">
    <name type="scientific">Coffea canephora</name>
    <name type="common">Robusta coffee</name>
    <dbReference type="NCBI Taxonomy" id="49390"/>
    <lineage>
        <taxon>Eukaryota</taxon>
        <taxon>Viridiplantae</taxon>
        <taxon>Streptophyta</taxon>
        <taxon>Embryophyta</taxon>
        <taxon>Tracheophyta</taxon>
        <taxon>Spermatophyta</taxon>
        <taxon>Magnoliopsida</taxon>
        <taxon>eudicotyledons</taxon>
        <taxon>Gunneridae</taxon>
        <taxon>Pentapetalae</taxon>
        <taxon>asterids</taxon>
        <taxon>lamiids</taxon>
        <taxon>Gentianales</taxon>
        <taxon>Rubiaceae</taxon>
        <taxon>Ixoroideae</taxon>
        <taxon>Gardenieae complex</taxon>
        <taxon>Bertiereae - Coffeeae clade</taxon>
        <taxon>Coffeeae</taxon>
        <taxon>Coffea</taxon>
    </lineage>
</organism>
<evidence type="ECO:0000256" key="2">
    <source>
        <dbReference type="ARBA" id="ARBA00022670"/>
    </source>
</evidence>
<evidence type="ECO:0000256" key="4">
    <source>
        <dbReference type="ARBA" id="ARBA00022801"/>
    </source>
</evidence>
<dbReference type="Pfam" id="PF02225">
    <property type="entry name" value="PA"/>
    <property type="match status" value="1"/>
</dbReference>
<dbReference type="InterPro" id="IPR000209">
    <property type="entry name" value="Peptidase_S8/S53_dom"/>
</dbReference>
<accession>A0A068VHT7</accession>
<dbReference type="PRINTS" id="PR00723">
    <property type="entry name" value="SUBTILISIN"/>
</dbReference>
<feature type="domain" description="PA" evidence="9">
    <location>
        <begin position="266"/>
        <end position="347"/>
    </location>
</feature>
<evidence type="ECO:0000256" key="1">
    <source>
        <dbReference type="ARBA" id="ARBA00011073"/>
    </source>
</evidence>
<feature type="active site" description="Charge relay system" evidence="6 7">
    <location>
        <position position="51"/>
    </location>
</feature>
<comment type="similarity">
    <text evidence="1 7">Belongs to the peptidase S8 family.</text>
</comment>
<name>A0A068VHT7_COFCA</name>
<dbReference type="InterPro" id="IPR034197">
    <property type="entry name" value="Peptidases_S8_3"/>
</dbReference>
<dbReference type="Gene3D" id="2.60.40.2310">
    <property type="match status" value="1"/>
</dbReference>
<dbReference type="EMBL" id="HG740250">
    <property type="protein sequence ID" value="CDP20400.1"/>
    <property type="molecule type" value="Genomic_DNA"/>
</dbReference>
<keyword evidence="5 7" id="KW-0720">Serine protease</keyword>
<evidence type="ECO:0000256" key="5">
    <source>
        <dbReference type="ARBA" id="ARBA00022825"/>
    </source>
</evidence>
<evidence type="ECO:0000259" key="8">
    <source>
        <dbReference type="Pfam" id="PF00082"/>
    </source>
</evidence>
<dbReference type="Gene3D" id="3.50.30.30">
    <property type="match status" value="1"/>
</dbReference>
<dbReference type="Proteomes" id="UP000295252">
    <property type="component" value="Unassembled WGS sequence"/>
</dbReference>
<keyword evidence="3" id="KW-0732">Signal</keyword>
<dbReference type="STRING" id="49390.A0A068VHT7"/>
<feature type="domain" description="Peptidase S8/S53" evidence="8">
    <location>
        <begin position="42"/>
        <end position="473"/>
    </location>
</feature>
<dbReference type="CDD" id="cd04852">
    <property type="entry name" value="Peptidases_S8_3"/>
    <property type="match status" value="1"/>
</dbReference>
<evidence type="ECO:0000259" key="9">
    <source>
        <dbReference type="Pfam" id="PF02225"/>
    </source>
</evidence>